<proteinExistence type="predicted"/>
<dbReference type="AlphaFoldDB" id="A0A4V2MBR5"/>
<evidence type="ECO:0000313" key="4">
    <source>
        <dbReference type="Proteomes" id="UP000291144"/>
    </source>
</evidence>
<evidence type="ECO:0000256" key="1">
    <source>
        <dbReference type="SAM" id="MobiDB-lite"/>
    </source>
</evidence>
<accession>A0A4V2MBR5</accession>
<evidence type="ECO:0000256" key="2">
    <source>
        <dbReference type="SAM" id="Phobius"/>
    </source>
</evidence>
<keyword evidence="2" id="KW-0472">Membrane</keyword>
<dbReference type="RefSeq" id="WP_131352707.1">
    <property type="nucleotide sequence ID" value="NZ_SJKB01000002.1"/>
</dbReference>
<feature type="region of interest" description="Disordered" evidence="1">
    <location>
        <begin position="172"/>
        <end position="218"/>
    </location>
</feature>
<organism evidence="3 4">
    <name type="scientific">Kribbella pittospori</name>
    <dbReference type="NCBI Taxonomy" id="722689"/>
    <lineage>
        <taxon>Bacteria</taxon>
        <taxon>Bacillati</taxon>
        <taxon>Actinomycetota</taxon>
        <taxon>Actinomycetes</taxon>
        <taxon>Propionibacteriales</taxon>
        <taxon>Kribbellaceae</taxon>
        <taxon>Kribbella</taxon>
    </lineage>
</organism>
<gene>
    <name evidence="3" type="ORF">E0H73_07200</name>
</gene>
<dbReference type="EMBL" id="SJKB01000002">
    <property type="protein sequence ID" value="TCC64202.1"/>
    <property type="molecule type" value="Genomic_DNA"/>
</dbReference>
<feature type="transmembrane region" description="Helical" evidence="2">
    <location>
        <begin position="15"/>
        <end position="38"/>
    </location>
</feature>
<keyword evidence="4" id="KW-1185">Reference proteome</keyword>
<dbReference type="OrthoDB" id="3826091at2"/>
<protein>
    <submittedName>
        <fullName evidence="3">Uncharacterized protein</fullName>
    </submittedName>
</protein>
<feature type="transmembrane region" description="Helical" evidence="2">
    <location>
        <begin position="137"/>
        <end position="164"/>
    </location>
</feature>
<keyword evidence="2" id="KW-1133">Transmembrane helix</keyword>
<feature type="compositionally biased region" description="Pro residues" evidence="1">
    <location>
        <begin position="178"/>
        <end position="218"/>
    </location>
</feature>
<comment type="caution">
    <text evidence="3">The sequence shown here is derived from an EMBL/GenBank/DDBJ whole genome shotgun (WGS) entry which is preliminary data.</text>
</comment>
<keyword evidence="2" id="KW-0812">Transmembrane</keyword>
<name>A0A4V2MBR5_9ACTN</name>
<reference evidence="3 4" key="1">
    <citation type="submission" date="2019-02" db="EMBL/GenBank/DDBJ databases">
        <title>Kribbella capetownensis sp. nov. and Kribbella speibonae sp. nov., isolated from soil.</title>
        <authorList>
            <person name="Curtis S.M."/>
            <person name="Norton I."/>
            <person name="Everest G.J."/>
            <person name="Meyers P.R."/>
        </authorList>
    </citation>
    <scope>NUCLEOTIDE SEQUENCE [LARGE SCALE GENOMIC DNA]</scope>
    <source>
        <strain evidence="3 4">NRRL B-24813</strain>
    </source>
</reference>
<sequence>MSTYPGQPAAPKKTLTWIAIACFAIGALLTLFFVWRIVQTVPETPQSIEGGVVHLTEEGLTIYSSVPVLNPPCEAKDASGGDVPLKAPTGSEQITINDETWYVVARSVDTVPAGDYSISCTDDTTGATYAAGPKSSVVAFVLSIFGAIGSFLIFFILGGVLLTISAVRNRRRNRSPNTYPPQQPPGAPGNYPPGPRTNTFPPPPPYNPGPNPDRPQDR</sequence>
<dbReference type="Proteomes" id="UP000291144">
    <property type="component" value="Unassembled WGS sequence"/>
</dbReference>
<evidence type="ECO:0000313" key="3">
    <source>
        <dbReference type="EMBL" id="TCC64202.1"/>
    </source>
</evidence>